<keyword evidence="3" id="KW-1185">Reference proteome</keyword>
<name>A0A3N2PY51_SODAK</name>
<feature type="compositionally biased region" description="Basic and acidic residues" evidence="1">
    <location>
        <begin position="173"/>
        <end position="182"/>
    </location>
</feature>
<proteinExistence type="predicted"/>
<organism evidence="2 3">
    <name type="scientific">Sodiomyces alkalinus (strain CBS 110278 / VKM F-3762 / F11)</name>
    <name type="common">Alkaliphilic filamentous fungus</name>
    <dbReference type="NCBI Taxonomy" id="1314773"/>
    <lineage>
        <taxon>Eukaryota</taxon>
        <taxon>Fungi</taxon>
        <taxon>Dikarya</taxon>
        <taxon>Ascomycota</taxon>
        <taxon>Pezizomycotina</taxon>
        <taxon>Sordariomycetes</taxon>
        <taxon>Hypocreomycetidae</taxon>
        <taxon>Glomerellales</taxon>
        <taxon>Plectosphaerellaceae</taxon>
        <taxon>Sodiomyces</taxon>
    </lineage>
</organism>
<gene>
    <name evidence="2" type="ORF">SODALDRAFT_339744</name>
</gene>
<feature type="compositionally biased region" description="Basic residues" evidence="1">
    <location>
        <begin position="401"/>
        <end position="420"/>
    </location>
</feature>
<evidence type="ECO:0000313" key="3">
    <source>
        <dbReference type="Proteomes" id="UP000272025"/>
    </source>
</evidence>
<protein>
    <submittedName>
        <fullName evidence="2">Uncharacterized protein</fullName>
    </submittedName>
</protein>
<feature type="compositionally biased region" description="Low complexity" evidence="1">
    <location>
        <begin position="229"/>
        <end position="242"/>
    </location>
</feature>
<reference evidence="2 3" key="1">
    <citation type="journal article" date="2018" name="Mol. Ecol.">
        <title>The obligate alkalophilic soda-lake fungus Sodiomyces alkalinus has shifted to a protein diet.</title>
        <authorList>
            <person name="Grum-Grzhimaylo A.A."/>
            <person name="Falkoski D.L."/>
            <person name="van den Heuvel J."/>
            <person name="Valero-Jimenez C.A."/>
            <person name="Min B."/>
            <person name="Choi I.G."/>
            <person name="Lipzen A."/>
            <person name="Daum C.G."/>
            <person name="Aanen D.K."/>
            <person name="Tsang A."/>
            <person name="Henrissat B."/>
            <person name="Bilanenko E.N."/>
            <person name="de Vries R.P."/>
            <person name="van Kan J.A.L."/>
            <person name="Grigoriev I.V."/>
            <person name="Debets A.J.M."/>
        </authorList>
    </citation>
    <scope>NUCLEOTIDE SEQUENCE [LARGE SCALE GENOMIC DNA]</scope>
    <source>
        <strain evidence="2 3">F11</strain>
    </source>
</reference>
<feature type="compositionally biased region" description="Basic residues" evidence="1">
    <location>
        <begin position="8"/>
        <end position="18"/>
    </location>
</feature>
<feature type="compositionally biased region" description="Polar residues" evidence="1">
    <location>
        <begin position="367"/>
        <end position="379"/>
    </location>
</feature>
<feature type="compositionally biased region" description="Low complexity" evidence="1">
    <location>
        <begin position="318"/>
        <end position="328"/>
    </location>
</feature>
<evidence type="ECO:0000256" key="1">
    <source>
        <dbReference type="SAM" id="MobiDB-lite"/>
    </source>
</evidence>
<feature type="compositionally biased region" description="Low complexity" evidence="1">
    <location>
        <begin position="261"/>
        <end position="292"/>
    </location>
</feature>
<feature type="compositionally biased region" description="Basic and acidic residues" evidence="1">
    <location>
        <begin position="137"/>
        <end position="149"/>
    </location>
</feature>
<dbReference type="GeneID" id="39581358"/>
<evidence type="ECO:0000313" key="2">
    <source>
        <dbReference type="EMBL" id="ROT39414.1"/>
    </source>
</evidence>
<feature type="compositionally biased region" description="Basic residues" evidence="1">
    <location>
        <begin position="163"/>
        <end position="172"/>
    </location>
</feature>
<feature type="region of interest" description="Disordered" evidence="1">
    <location>
        <begin position="136"/>
        <end position="433"/>
    </location>
</feature>
<feature type="compositionally biased region" description="Basic and acidic residues" evidence="1">
    <location>
        <begin position="19"/>
        <end position="33"/>
    </location>
</feature>
<dbReference type="OrthoDB" id="5225441at2759"/>
<dbReference type="EMBL" id="ML119054">
    <property type="protein sequence ID" value="ROT39414.1"/>
    <property type="molecule type" value="Genomic_DNA"/>
</dbReference>
<feature type="region of interest" description="Disordered" evidence="1">
    <location>
        <begin position="1"/>
        <end position="64"/>
    </location>
</feature>
<dbReference type="Proteomes" id="UP000272025">
    <property type="component" value="Unassembled WGS sequence"/>
</dbReference>
<accession>A0A3N2PY51</accession>
<feature type="compositionally biased region" description="Polar residues" evidence="1">
    <location>
        <begin position="243"/>
        <end position="254"/>
    </location>
</feature>
<dbReference type="AlphaFoldDB" id="A0A3N2PY51"/>
<feature type="compositionally biased region" description="Basic and acidic residues" evidence="1">
    <location>
        <begin position="55"/>
        <end position="64"/>
    </location>
</feature>
<sequence length="433" mass="46420">MSVFSSIRKARSHAKEHKKIQTEQEQKEKESHVPYRHVPTHAASDALTNAPPSWRVDDRGKIVEQNRRRSAMAASGMNMRMPGPPPRIASSLSHVSFPAANANPVGNLPRTYSYTGVPPAPGWGDYGSDAVYSSSLKGKDVERPTRFDFGRTSSLSGKAPTRPAHRLHPRSRRTSDASDRGDPAAARAAITTAHDRRPPPSMITRGFNAMPTGATRSIQLPGTLPRAEATSISSAATSPTSSLQSNAPNHQPTFASFDFGSAPSSVTSSAPTSAPISSRSSTFSSAPTTPAAIVITEEPIWESPPLPSPTSDQKENISQKQQEQEQQSPLSAKQKDHRAPKVKVTRFTELETIDSNMEHTPHVGSSLDVTASPASTVLSESAPAKHETLKVASSEPLPTKVAKRLSKHKPGGGKLQKKTRQPLMGSAVAVSRR</sequence>
<dbReference type="RefSeq" id="XP_028467220.1">
    <property type="nucleotide sequence ID" value="XM_028612880.1"/>
</dbReference>
<feature type="compositionally biased region" description="Low complexity" evidence="1">
    <location>
        <begin position="183"/>
        <end position="192"/>
    </location>
</feature>